<evidence type="ECO:0000313" key="10">
    <source>
        <dbReference type="EMBL" id="AHH22193.1"/>
    </source>
</evidence>
<keyword evidence="7 9" id="KW-0503">Monooxygenase</keyword>
<dbReference type="Proteomes" id="UP000019150">
    <property type="component" value="Chromosome"/>
</dbReference>
<dbReference type="GO" id="GO:0016705">
    <property type="term" value="F:oxidoreductase activity, acting on paired donors, with incorporation or reduction of molecular oxygen"/>
    <property type="evidence" value="ECO:0007669"/>
    <property type="project" value="InterPro"/>
</dbReference>
<dbReference type="GO" id="GO:0016125">
    <property type="term" value="P:sterol metabolic process"/>
    <property type="evidence" value="ECO:0007669"/>
    <property type="project" value="TreeGrafter"/>
</dbReference>
<dbReference type="PRINTS" id="PR00385">
    <property type="entry name" value="P450"/>
</dbReference>
<dbReference type="STRING" id="1415166.NONO_c74380"/>
<dbReference type="PRINTS" id="PR00465">
    <property type="entry name" value="EP450IV"/>
</dbReference>
<keyword evidence="4 8" id="KW-0479">Metal-binding</keyword>
<dbReference type="PANTHER" id="PTHR24286">
    <property type="entry name" value="CYTOCHROME P450 26"/>
    <property type="match status" value="1"/>
</dbReference>
<comment type="similarity">
    <text evidence="2 9">Belongs to the cytochrome P450 family.</text>
</comment>
<evidence type="ECO:0000256" key="5">
    <source>
        <dbReference type="ARBA" id="ARBA00023002"/>
    </source>
</evidence>
<dbReference type="KEGG" id="nno:NONO_c74380"/>
<evidence type="ECO:0000256" key="8">
    <source>
        <dbReference type="PIRSR" id="PIRSR602403-1"/>
    </source>
</evidence>
<dbReference type="GO" id="GO:0004497">
    <property type="term" value="F:monooxygenase activity"/>
    <property type="evidence" value="ECO:0007669"/>
    <property type="project" value="UniProtKB-KW"/>
</dbReference>
<evidence type="ECO:0000256" key="6">
    <source>
        <dbReference type="ARBA" id="ARBA00023004"/>
    </source>
</evidence>
<dbReference type="PANTHER" id="PTHR24286:SF24">
    <property type="entry name" value="LANOSTEROL 14-ALPHA DEMETHYLASE"/>
    <property type="match status" value="1"/>
</dbReference>
<dbReference type="GO" id="GO:0020037">
    <property type="term" value="F:heme binding"/>
    <property type="evidence" value="ECO:0007669"/>
    <property type="project" value="InterPro"/>
</dbReference>
<dbReference type="InterPro" id="IPR002403">
    <property type="entry name" value="Cyt_P450_E_grp-IV"/>
</dbReference>
<dbReference type="PROSITE" id="PS00086">
    <property type="entry name" value="CYTOCHROME_P450"/>
    <property type="match status" value="1"/>
</dbReference>
<comment type="cofactor">
    <cofactor evidence="1 8">
        <name>heme</name>
        <dbReference type="ChEBI" id="CHEBI:30413"/>
    </cofactor>
</comment>
<protein>
    <submittedName>
        <fullName evidence="10">Putative cytochrome P450</fullName>
    </submittedName>
</protein>
<reference evidence="10 11" key="1">
    <citation type="journal article" date="2014" name="Appl. Environ. Microbiol.">
        <title>Insights into the Microbial Degradation of Rubber and Gutta-Percha by Analysis of the Complete Genome of Nocardia nova SH22a.</title>
        <authorList>
            <person name="Luo Q."/>
            <person name="Hiessl S."/>
            <person name="Poehlein A."/>
            <person name="Daniel R."/>
            <person name="Steinbuchel A."/>
        </authorList>
    </citation>
    <scope>NUCLEOTIDE SEQUENCE [LARGE SCALE GENOMIC DNA]</scope>
    <source>
        <strain evidence="10">SH22a</strain>
    </source>
</reference>
<dbReference type="GO" id="GO:0005506">
    <property type="term" value="F:iron ion binding"/>
    <property type="evidence" value="ECO:0007669"/>
    <property type="project" value="InterPro"/>
</dbReference>
<dbReference type="OrthoDB" id="5290182at2"/>
<keyword evidence="11" id="KW-1185">Reference proteome</keyword>
<dbReference type="AlphaFoldDB" id="W5TTD7"/>
<dbReference type="SUPFAM" id="SSF48264">
    <property type="entry name" value="Cytochrome P450"/>
    <property type="match status" value="1"/>
</dbReference>
<gene>
    <name evidence="10" type="ORF">NONO_c74380</name>
</gene>
<evidence type="ECO:0000256" key="7">
    <source>
        <dbReference type="ARBA" id="ARBA00023033"/>
    </source>
</evidence>
<dbReference type="EMBL" id="CP006850">
    <property type="protein sequence ID" value="AHH22193.1"/>
    <property type="molecule type" value="Genomic_DNA"/>
</dbReference>
<evidence type="ECO:0000256" key="1">
    <source>
        <dbReference type="ARBA" id="ARBA00001971"/>
    </source>
</evidence>
<dbReference type="PATRIC" id="fig|1415166.3.peg.7632"/>
<evidence type="ECO:0000313" key="11">
    <source>
        <dbReference type="Proteomes" id="UP000019150"/>
    </source>
</evidence>
<evidence type="ECO:0000256" key="9">
    <source>
        <dbReference type="RuleBase" id="RU000461"/>
    </source>
</evidence>
<dbReference type="InterPro" id="IPR017972">
    <property type="entry name" value="Cyt_P450_CS"/>
</dbReference>
<organism evidence="10 11">
    <name type="scientific">Nocardia nova SH22a</name>
    <dbReference type="NCBI Taxonomy" id="1415166"/>
    <lineage>
        <taxon>Bacteria</taxon>
        <taxon>Bacillati</taxon>
        <taxon>Actinomycetota</taxon>
        <taxon>Actinomycetes</taxon>
        <taxon>Mycobacteriales</taxon>
        <taxon>Nocardiaceae</taxon>
        <taxon>Nocardia</taxon>
    </lineage>
</organism>
<dbReference type="Pfam" id="PF00067">
    <property type="entry name" value="p450"/>
    <property type="match status" value="1"/>
</dbReference>
<name>W5TTD7_9NOCA</name>
<keyword evidence="3 8" id="KW-0349">Heme</keyword>
<evidence type="ECO:0000256" key="2">
    <source>
        <dbReference type="ARBA" id="ARBA00010617"/>
    </source>
</evidence>
<dbReference type="eggNOG" id="COG2124">
    <property type="taxonomic scope" value="Bacteria"/>
</dbReference>
<feature type="binding site" description="axial binding residue" evidence="8">
    <location>
        <position position="425"/>
    </location>
    <ligand>
        <name>heme</name>
        <dbReference type="ChEBI" id="CHEBI:30413"/>
    </ligand>
    <ligandPart>
        <name>Fe</name>
        <dbReference type="ChEBI" id="CHEBI:18248"/>
    </ligandPart>
</feature>
<proteinExistence type="inferred from homology"/>
<dbReference type="Gene3D" id="1.10.630.10">
    <property type="entry name" value="Cytochrome P450"/>
    <property type="match status" value="1"/>
</dbReference>
<dbReference type="InterPro" id="IPR036396">
    <property type="entry name" value="Cyt_P450_sf"/>
</dbReference>
<dbReference type="HOGENOM" id="CLU_001570_15_0_11"/>
<dbReference type="InterPro" id="IPR001128">
    <property type="entry name" value="Cyt_P450"/>
</dbReference>
<accession>W5TTD7</accession>
<sequence>MVDTQSPVHTDEVRLIGAPTGRLLDRIIARRPLRPGELATPPAGSTAEPVRGDRGLPFLGMGLDYMQYGPAFQYELHRRHGDVAWFYAIGLKFLSVAGSDAVQAVLTNKDKAYASGWSHIGPWFEGGLVWRNGDEHRRHRRMIQNAYTPEALTAYQTPSAAAVDRIVETWPTGRVVKMLPTIRKLSMAASTEVFLAEPYQRDGAKIMHAIEACEMAIMSSVRFPVPGTPWYRGLKARKWLQDYLAAAAPAARARGGDDFFSIVCRATDENGDGLTDAELADHTILTLLASGDTTVYTTVAALYFLGLYPEWQQRAREQSLARGDGPLDGAGMRQLEVLDLVVKESMRLLPATPTQLRETVRDTELLGRFIPAGQLVTVCTGLNGLLPQYWSKPQTFDPDRFAEPRREDRAHRASWVPFGTGHHKCIGMDFGTMKVFTIIDAMLRRYEWRLPAGYDMSWRFRFPGGPSQGLPMTLTRLDRP</sequence>
<keyword evidence="6 8" id="KW-0408">Iron</keyword>
<evidence type="ECO:0000256" key="3">
    <source>
        <dbReference type="ARBA" id="ARBA00022617"/>
    </source>
</evidence>
<evidence type="ECO:0000256" key="4">
    <source>
        <dbReference type="ARBA" id="ARBA00022723"/>
    </source>
</evidence>
<keyword evidence="5 9" id="KW-0560">Oxidoreductase</keyword>
<dbReference type="RefSeq" id="WP_025353461.1">
    <property type="nucleotide sequence ID" value="NZ_CP006850.1"/>
</dbReference>